<feature type="transmembrane region" description="Helical" evidence="13">
    <location>
        <begin position="12"/>
        <end position="37"/>
    </location>
</feature>
<proteinExistence type="inferred from homology"/>
<organism evidence="14 15">
    <name type="scientific">Breznakia pachnodae</name>
    <dbReference type="NCBI Taxonomy" id="265178"/>
    <lineage>
        <taxon>Bacteria</taxon>
        <taxon>Bacillati</taxon>
        <taxon>Bacillota</taxon>
        <taxon>Erysipelotrichia</taxon>
        <taxon>Erysipelotrichales</taxon>
        <taxon>Erysipelotrichaceae</taxon>
        <taxon>Breznakia</taxon>
    </lineage>
</organism>
<feature type="transmembrane region" description="Helical" evidence="13">
    <location>
        <begin position="280"/>
        <end position="300"/>
    </location>
</feature>
<feature type="transmembrane region" description="Helical" evidence="13">
    <location>
        <begin position="321"/>
        <end position="344"/>
    </location>
</feature>
<keyword evidence="7" id="KW-1003">Cell membrane</keyword>
<dbReference type="InterPro" id="IPR048279">
    <property type="entry name" value="MdtK-like"/>
</dbReference>
<dbReference type="Pfam" id="PF01554">
    <property type="entry name" value="MatE"/>
    <property type="match status" value="2"/>
</dbReference>
<keyword evidence="9 13" id="KW-1133">Transmembrane helix</keyword>
<reference evidence="14 15" key="1">
    <citation type="submission" date="2023-07" db="EMBL/GenBank/DDBJ databases">
        <title>Genomic Encyclopedia of Type Strains, Phase IV (KMG-IV): sequencing the most valuable type-strain genomes for metagenomic binning, comparative biology and taxonomic classification.</title>
        <authorList>
            <person name="Goeker M."/>
        </authorList>
    </citation>
    <scope>NUCLEOTIDE SEQUENCE [LARGE SCALE GENOMIC DNA]</scope>
    <source>
        <strain evidence="14 15">DSM 16784</strain>
    </source>
</reference>
<comment type="caution">
    <text evidence="14">The sequence shown here is derived from an EMBL/GenBank/DDBJ whole genome shotgun (WGS) entry which is preliminary data.</text>
</comment>
<evidence type="ECO:0000256" key="10">
    <source>
        <dbReference type="ARBA" id="ARBA00023065"/>
    </source>
</evidence>
<evidence type="ECO:0000256" key="9">
    <source>
        <dbReference type="ARBA" id="ARBA00022989"/>
    </source>
</evidence>
<feature type="transmembrane region" description="Helical" evidence="13">
    <location>
        <begin position="388"/>
        <end position="410"/>
    </location>
</feature>
<dbReference type="InterPro" id="IPR002528">
    <property type="entry name" value="MATE_fam"/>
</dbReference>
<dbReference type="PIRSF" id="PIRSF006603">
    <property type="entry name" value="DinF"/>
    <property type="match status" value="1"/>
</dbReference>
<name>A0ABU0E774_9FIRM</name>
<evidence type="ECO:0000256" key="1">
    <source>
        <dbReference type="ARBA" id="ARBA00003408"/>
    </source>
</evidence>
<keyword evidence="5" id="KW-0813">Transport</keyword>
<evidence type="ECO:0000256" key="13">
    <source>
        <dbReference type="SAM" id="Phobius"/>
    </source>
</evidence>
<dbReference type="InterPro" id="IPR050222">
    <property type="entry name" value="MATE_MdtK"/>
</dbReference>
<comment type="similarity">
    <text evidence="3">Belongs to the multi antimicrobial extrusion (MATE) (TC 2.A.66.1) family.</text>
</comment>
<keyword evidence="11 13" id="KW-0472">Membrane</keyword>
<feature type="transmembrane region" description="Helical" evidence="13">
    <location>
        <begin position="416"/>
        <end position="436"/>
    </location>
</feature>
<keyword evidence="10" id="KW-0406">Ion transport</keyword>
<evidence type="ECO:0000256" key="4">
    <source>
        <dbReference type="ARBA" id="ARBA00020268"/>
    </source>
</evidence>
<protein>
    <recommendedName>
        <fullName evidence="4">Probable multidrug resistance protein NorM</fullName>
    </recommendedName>
    <alternativeName>
        <fullName evidence="12">Multidrug-efflux transporter</fullName>
    </alternativeName>
</protein>
<evidence type="ECO:0000313" key="15">
    <source>
        <dbReference type="Proteomes" id="UP001230220"/>
    </source>
</evidence>
<evidence type="ECO:0000256" key="12">
    <source>
        <dbReference type="ARBA" id="ARBA00031636"/>
    </source>
</evidence>
<feature type="transmembrane region" description="Helical" evidence="13">
    <location>
        <begin position="350"/>
        <end position="367"/>
    </location>
</feature>
<feature type="transmembrane region" description="Helical" evidence="13">
    <location>
        <begin position="193"/>
        <end position="215"/>
    </location>
</feature>
<feature type="transmembrane region" description="Helical" evidence="13">
    <location>
        <begin position="132"/>
        <end position="155"/>
    </location>
</feature>
<dbReference type="PANTHER" id="PTHR43298">
    <property type="entry name" value="MULTIDRUG RESISTANCE PROTEIN NORM-RELATED"/>
    <property type="match status" value="1"/>
</dbReference>
<keyword evidence="6" id="KW-0050">Antiport</keyword>
<evidence type="ECO:0000256" key="8">
    <source>
        <dbReference type="ARBA" id="ARBA00022692"/>
    </source>
</evidence>
<dbReference type="EMBL" id="JAUSUR010000006">
    <property type="protein sequence ID" value="MDQ0362330.1"/>
    <property type="molecule type" value="Genomic_DNA"/>
</dbReference>
<evidence type="ECO:0000313" key="14">
    <source>
        <dbReference type="EMBL" id="MDQ0362330.1"/>
    </source>
</evidence>
<sequence length="450" mass="49994">MKSKLDKKFVKYVLLLALPVIIQQLLVNLLSIADTIMIGGLGEDAISSVTVANKFFFVFNLAIFGLANGIGIYIFQYYGANNKQSYNAVFRFGLWCCALVGVVATVYLLLFPKSVITIFLETPNIVEGALDYLYVVRYSYLPFACVMMIAVAYRIKGEPKIPMVSGFIAFVVNVILNYILIFGHFGFDAMGIKGAAIATAISRYVELFFLFYLLSNKKSDLYLFVKIKKLHIKEKLAVIKQTVPLVCNEILWSVGLSVIFMNYCYVGESYIPALTVVDNISSLVHVAFAGCATATGIIIGKDLGANHLNEARSDSKKMIKIGLIIYILGSIVIMVGSPFIPLLFSLQETNAHMAMILLIVKAAIMWTQGYAETAYYILRAGGDTTSVLAIDGLFIVFGPLLLSILASRIWNLDLLMMFILVEGVNIVKVFLSTYFYKKEHWIKNLTLAKE</sequence>
<evidence type="ECO:0000256" key="2">
    <source>
        <dbReference type="ARBA" id="ARBA00004651"/>
    </source>
</evidence>
<evidence type="ECO:0000256" key="3">
    <source>
        <dbReference type="ARBA" id="ARBA00010199"/>
    </source>
</evidence>
<feature type="transmembrane region" description="Helical" evidence="13">
    <location>
        <begin position="167"/>
        <end position="187"/>
    </location>
</feature>
<dbReference type="PANTHER" id="PTHR43298:SF2">
    <property type="entry name" value="FMN_FAD EXPORTER YEEO-RELATED"/>
    <property type="match status" value="1"/>
</dbReference>
<gene>
    <name evidence="14" type="ORF">J2S15_003084</name>
</gene>
<accession>A0ABU0E774</accession>
<evidence type="ECO:0000256" key="5">
    <source>
        <dbReference type="ARBA" id="ARBA00022448"/>
    </source>
</evidence>
<evidence type="ECO:0000256" key="7">
    <source>
        <dbReference type="ARBA" id="ARBA00022475"/>
    </source>
</evidence>
<keyword evidence="8 13" id="KW-0812">Transmembrane</keyword>
<evidence type="ECO:0000256" key="6">
    <source>
        <dbReference type="ARBA" id="ARBA00022449"/>
    </source>
</evidence>
<keyword evidence="15" id="KW-1185">Reference proteome</keyword>
<feature type="transmembrane region" description="Helical" evidence="13">
    <location>
        <begin position="57"/>
        <end position="80"/>
    </location>
</feature>
<dbReference type="Proteomes" id="UP001230220">
    <property type="component" value="Unassembled WGS sequence"/>
</dbReference>
<comment type="subcellular location">
    <subcellularLocation>
        <location evidence="2">Cell membrane</location>
        <topology evidence="2">Multi-pass membrane protein</topology>
    </subcellularLocation>
</comment>
<evidence type="ECO:0000256" key="11">
    <source>
        <dbReference type="ARBA" id="ARBA00023136"/>
    </source>
</evidence>
<comment type="function">
    <text evidence="1">Multidrug efflux pump.</text>
</comment>
<dbReference type="NCBIfam" id="TIGR00797">
    <property type="entry name" value="matE"/>
    <property type="match status" value="1"/>
</dbReference>
<feature type="transmembrane region" description="Helical" evidence="13">
    <location>
        <begin position="92"/>
        <end position="112"/>
    </location>
</feature>
<dbReference type="RefSeq" id="WP_307409851.1">
    <property type="nucleotide sequence ID" value="NZ_JAUSUR010000006.1"/>
</dbReference>